<dbReference type="AlphaFoldDB" id="A0A422Q1E5"/>
<feature type="compositionally biased region" description="Basic and acidic residues" evidence="1">
    <location>
        <begin position="276"/>
        <end position="285"/>
    </location>
</feature>
<feature type="compositionally biased region" description="Low complexity" evidence="1">
    <location>
        <begin position="260"/>
        <end position="274"/>
    </location>
</feature>
<dbReference type="OrthoDB" id="249246at2759"/>
<name>A0A422Q1E5_9TRYP</name>
<evidence type="ECO:0000313" key="2">
    <source>
        <dbReference type="EMBL" id="RNF23793.1"/>
    </source>
</evidence>
<feature type="compositionally biased region" description="Basic and acidic residues" evidence="1">
    <location>
        <begin position="195"/>
        <end position="211"/>
    </location>
</feature>
<feature type="region of interest" description="Disordered" evidence="1">
    <location>
        <begin position="250"/>
        <end position="285"/>
    </location>
</feature>
<feature type="compositionally biased region" description="Low complexity" evidence="1">
    <location>
        <begin position="7"/>
        <end position="18"/>
    </location>
</feature>
<gene>
    <name evidence="2" type="ORF">Tco025E_02766</name>
</gene>
<sequence>MEDAVISPSSKLRPSSSPSPAPSLIGKLTPSSSSLAGGPRSKEKAAARVEAAVQEVPWRCVCGALCPTSAVFLLHSRSCLARRGDVPGLVTSEDPIGVDDAPRESTVRGRMLSSLRAAGSSGELHGDCLAAAANAMQFSLSSTTYEPREEAEGVEGRGATGRSLSTVWELQPVFLSVSGTALLAAARRSMGKRRKGDDVTETRDWDSRNAEEAFASPSPHYTVLPHGLQYAKKLTITGTYRFRAAFAETEEGAETRVPGSSSSSSSRSFSTSASRPQDDAADGHVEGLASPRRFSKLRFNANHAEMSSYVYKRFLPRDDAQCERDTDAKTLGPEDACAMKKSRAESTCLDTVLRREGRRILPVPMPVLEWHYPR</sequence>
<feature type="region of interest" description="Disordered" evidence="1">
    <location>
        <begin position="186"/>
        <end position="218"/>
    </location>
</feature>
<proteinExistence type="predicted"/>
<feature type="region of interest" description="Disordered" evidence="1">
    <location>
        <begin position="1"/>
        <end position="44"/>
    </location>
</feature>
<dbReference type="GeneID" id="40316377"/>
<accession>A0A422Q1E5</accession>
<dbReference type="RefSeq" id="XP_029230259.1">
    <property type="nucleotide sequence ID" value="XM_029369689.1"/>
</dbReference>
<protein>
    <submittedName>
        <fullName evidence="2">Uncharacterized protein</fullName>
    </submittedName>
</protein>
<dbReference type="Proteomes" id="UP000284403">
    <property type="component" value="Unassembled WGS sequence"/>
</dbReference>
<evidence type="ECO:0000313" key="3">
    <source>
        <dbReference type="Proteomes" id="UP000284403"/>
    </source>
</evidence>
<reference evidence="2 3" key="1">
    <citation type="journal article" date="2018" name="BMC Genomics">
        <title>Genomic comparison of Trypanosoma conorhini and Trypanosoma rangeli to Trypanosoma cruzi strains of high and low virulence.</title>
        <authorList>
            <person name="Bradwell K.R."/>
            <person name="Koparde V.N."/>
            <person name="Matveyev A.V."/>
            <person name="Serrano M.G."/>
            <person name="Alves J.M."/>
            <person name="Parikh H."/>
            <person name="Huang B."/>
            <person name="Lee V."/>
            <person name="Espinosa-Alvarez O."/>
            <person name="Ortiz P.A."/>
            <person name="Costa-Martins A.G."/>
            <person name="Teixeira M.M."/>
            <person name="Buck G.A."/>
        </authorList>
    </citation>
    <scope>NUCLEOTIDE SEQUENCE [LARGE SCALE GENOMIC DNA]</scope>
    <source>
        <strain evidence="2 3">025E</strain>
    </source>
</reference>
<comment type="caution">
    <text evidence="2">The sequence shown here is derived from an EMBL/GenBank/DDBJ whole genome shotgun (WGS) entry which is preliminary data.</text>
</comment>
<evidence type="ECO:0000256" key="1">
    <source>
        <dbReference type="SAM" id="MobiDB-lite"/>
    </source>
</evidence>
<organism evidence="2 3">
    <name type="scientific">Trypanosoma conorhini</name>
    <dbReference type="NCBI Taxonomy" id="83891"/>
    <lineage>
        <taxon>Eukaryota</taxon>
        <taxon>Discoba</taxon>
        <taxon>Euglenozoa</taxon>
        <taxon>Kinetoplastea</taxon>
        <taxon>Metakinetoplastina</taxon>
        <taxon>Trypanosomatida</taxon>
        <taxon>Trypanosomatidae</taxon>
        <taxon>Trypanosoma</taxon>
    </lineage>
</organism>
<dbReference type="EMBL" id="MKKU01000112">
    <property type="protein sequence ID" value="RNF23793.1"/>
    <property type="molecule type" value="Genomic_DNA"/>
</dbReference>
<keyword evidence="3" id="KW-1185">Reference proteome</keyword>